<dbReference type="AlphaFoldDB" id="A0A2W5QIP7"/>
<keyword evidence="3 8" id="KW-0238">DNA-binding</keyword>
<keyword evidence="1" id="KW-0597">Phosphoprotein</keyword>
<dbReference type="GO" id="GO:0006355">
    <property type="term" value="P:regulation of DNA-templated transcription"/>
    <property type="evidence" value="ECO:0007669"/>
    <property type="project" value="InterPro"/>
</dbReference>
<dbReference type="PROSITE" id="PS50043">
    <property type="entry name" value="HTH_LUXR_2"/>
    <property type="match status" value="1"/>
</dbReference>
<evidence type="ECO:0000256" key="5">
    <source>
        <dbReference type="PROSITE-ProRule" id="PRU00169"/>
    </source>
</evidence>
<dbReference type="Proteomes" id="UP000249082">
    <property type="component" value="Unassembled WGS sequence"/>
</dbReference>
<evidence type="ECO:0000313" key="8">
    <source>
        <dbReference type="EMBL" id="PZQ54573.1"/>
    </source>
</evidence>
<dbReference type="PRINTS" id="PR00038">
    <property type="entry name" value="HTHLUXR"/>
</dbReference>
<dbReference type="SUPFAM" id="SSF46894">
    <property type="entry name" value="C-terminal effector domain of the bipartite response regulators"/>
    <property type="match status" value="1"/>
</dbReference>
<keyword evidence="2" id="KW-0805">Transcription regulation</keyword>
<dbReference type="CDD" id="cd06170">
    <property type="entry name" value="LuxR_C_like"/>
    <property type="match status" value="1"/>
</dbReference>
<evidence type="ECO:0000256" key="2">
    <source>
        <dbReference type="ARBA" id="ARBA00023015"/>
    </source>
</evidence>
<evidence type="ECO:0000259" key="7">
    <source>
        <dbReference type="PROSITE" id="PS50110"/>
    </source>
</evidence>
<dbReference type="InterPro" id="IPR058245">
    <property type="entry name" value="NreC/VraR/RcsB-like_REC"/>
</dbReference>
<reference evidence="8 9" key="1">
    <citation type="submission" date="2017-08" db="EMBL/GenBank/DDBJ databases">
        <title>Infants hospitalized years apart are colonized by the same room-sourced microbial strains.</title>
        <authorList>
            <person name="Brooks B."/>
            <person name="Olm M.R."/>
            <person name="Firek B.A."/>
            <person name="Baker R."/>
            <person name="Thomas B.C."/>
            <person name="Morowitz M.J."/>
            <person name="Banfield J.F."/>
        </authorList>
    </citation>
    <scope>NUCLEOTIDE SEQUENCE [LARGE SCALE GENOMIC DNA]</scope>
    <source>
        <strain evidence="8">S2_005_002_R2_33</strain>
    </source>
</reference>
<feature type="domain" description="Response regulatory" evidence="7">
    <location>
        <begin position="7"/>
        <end position="123"/>
    </location>
</feature>
<dbReference type="PANTHER" id="PTHR43214">
    <property type="entry name" value="TWO-COMPONENT RESPONSE REGULATOR"/>
    <property type="match status" value="1"/>
</dbReference>
<protein>
    <submittedName>
        <fullName evidence="8">DNA-binding response regulator</fullName>
    </submittedName>
</protein>
<dbReference type="Pfam" id="PF00196">
    <property type="entry name" value="GerE"/>
    <property type="match status" value="1"/>
</dbReference>
<name>A0A2W5QIP7_9SPHN</name>
<comment type="caution">
    <text evidence="5">Lacks conserved residue(s) required for the propagation of feature annotation.</text>
</comment>
<dbReference type="PROSITE" id="PS50110">
    <property type="entry name" value="RESPONSE_REGULATORY"/>
    <property type="match status" value="1"/>
</dbReference>
<dbReference type="InterPro" id="IPR039420">
    <property type="entry name" value="WalR-like"/>
</dbReference>
<evidence type="ECO:0000259" key="6">
    <source>
        <dbReference type="PROSITE" id="PS50043"/>
    </source>
</evidence>
<dbReference type="SMART" id="SM00421">
    <property type="entry name" value="HTH_LUXR"/>
    <property type="match status" value="1"/>
</dbReference>
<proteinExistence type="predicted"/>
<dbReference type="Gene3D" id="3.40.50.2300">
    <property type="match status" value="1"/>
</dbReference>
<dbReference type="EMBL" id="QFPX01000008">
    <property type="protein sequence ID" value="PZQ54573.1"/>
    <property type="molecule type" value="Genomic_DNA"/>
</dbReference>
<dbReference type="InterPro" id="IPR016032">
    <property type="entry name" value="Sig_transdc_resp-reg_C-effctor"/>
</dbReference>
<feature type="domain" description="HTH luxR-type" evidence="6">
    <location>
        <begin position="145"/>
        <end position="210"/>
    </location>
</feature>
<dbReference type="InterPro" id="IPR000792">
    <property type="entry name" value="Tscrpt_reg_LuxR_C"/>
</dbReference>
<dbReference type="Pfam" id="PF00072">
    <property type="entry name" value="Response_reg"/>
    <property type="match status" value="1"/>
</dbReference>
<evidence type="ECO:0000256" key="3">
    <source>
        <dbReference type="ARBA" id="ARBA00023125"/>
    </source>
</evidence>
<accession>A0A2W5QIP7</accession>
<dbReference type="InterPro" id="IPR011006">
    <property type="entry name" value="CheY-like_superfamily"/>
</dbReference>
<dbReference type="SUPFAM" id="SSF52172">
    <property type="entry name" value="CheY-like"/>
    <property type="match status" value="1"/>
</dbReference>
<dbReference type="SMART" id="SM00448">
    <property type="entry name" value="REC"/>
    <property type="match status" value="1"/>
</dbReference>
<dbReference type="InterPro" id="IPR001789">
    <property type="entry name" value="Sig_transdc_resp-reg_receiver"/>
</dbReference>
<evidence type="ECO:0000256" key="1">
    <source>
        <dbReference type="ARBA" id="ARBA00022553"/>
    </source>
</evidence>
<gene>
    <name evidence="8" type="ORF">DI555_11040</name>
</gene>
<dbReference type="CDD" id="cd17535">
    <property type="entry name" value="REC_NarL-like"/>
    <property type="match status" value="1"/>
</dbReference>
<dbReference type="GO" id="GO:0000160">
    <property type="term" value="P:phosphorelay signal transduction system"/>
    <property type="evidence" value="ECO:0007669"/>
    <property type="project" value="InterPro"/>
</dbReference>
<comment type="caution">
    <text evidence="8">The sequence shown here is derived from an EMBL/GenBank/DDBJ whole genome shotgun (WGS) entry which is preliminary data.</text>
</comment>
<organism evidence="8 9">
    <name type="scientific">Novosphingobium pentaromativorans</name>
    <dbReference type="NCBI Taxonomy" id="205844"/>
    <lineage>
        <taxon>Bacteria</taxon>
        <taxon>Pseudomonadati</taxon>
        <taxon>Pseudomonadota</taxon>
        <taxon>Alphaproteobacteria</taxon>
        <taxon>Sphingomonadales</taxon>
        <taxon>Sphingomonadaceae</taxon>
        <taxon>Novosphingobium</taxon>
    </lineage>
</organism>
<evidence type="ECO:0000256" key="4">
    <source>
        <dbReference type="ARBA" id="ARBA00023163"/>
    </source>
</evidence>
<sequence>MAQRLARIMIVDQQEVLRLGVRETLGAHHEWEVAGEAVDGEETLALARDLHPDQIVLEHCLKFVNGLDLTRRLRNELPAARVILYTSCFTDDLMIEYIRAGARGIVLKTDNLEELRVAARKVLAGKSYFSSAISEILVNKLSQTDDNKPSALTPRERQVVQLISEGQMNKQIAYILGLSTKTIETHRASAMSKLNFMTTAQLVRYAVRNNLVSV</sequence>
<dbReference type="GO" id="GO:0003677">
    <property type="term" value="F:DNA binding"/>
    <property type="evidence" value="ECO:0007669"/>
    <property type="project" value="UniProtKB-KW"/>
</dbReference>
<keyword evidence="4" id="KW-0804">Transcription</keyword>
<evidence type="ECO:0000313" key="9">
    <source>
        <dbReference type="Proteomes" id="UP000249082"/>
    </source>
</evidence>
<dbReference type="PANTHER" id="PTHR43214:SF41">
    <property type="entry name" value="NITRATE_NITRITE RESPONSE REGULATOR PROTEIN NARP"/>
    <property type="match status" value="1"/>
</dbReference>
<dbReference type="PROSITE" id="PS00622">
    <property type="entry name" value="HTH_LUXR_1"/>
    <property type="match status" value="1"/>
</dbReference>